<dbReference type="Gene3D" id="2.60.40.4070">
    <property type="match status" value="1"/>
</dbReference>
<reference evidence="2" key="1">
    <citation type="submission" date="2020-07" db="EMBL/GenBank/DDBJ databases">
        <title>Huge and variable diversity of episymbiotic CPR bacteria and DPANN archaea in groundwater ecosystems.</title>
        <authorList>
            <person name="He C.Y."/>
            <person name="Keren R."/>
            <person name="Whittaker M."/>
            <person name="Farag I.F."/>
            <person name="Doudna J."/>
            <person name="Cate J.H.D."/>
            <person name="Banfield J.F."/>
        </authorList>
    </citation>
    <scope>NUCLEOTIDE SEQUENCE</scope>
    <source>
        <strain evidence="2">NC_groundwater_1813_Pr3_B-0.1um_71_17</strain>
    </source>
</reference>
<protein>
    <submittedName>
        <fullName evidence="2">T9SS type A sorting domain-containing protein</fullName>
    </submittedName>
</protein>
<proteinExistence type="predicted"/>
<dbReference type="AlphaFoldDB" id="A0A933SE76"/>
<keyword evidence="1" id="KW-0732">Signal</keyword>
<organism evidence="2 3">
    <name type="scientific">Eiseniibacteriota bacterium</name>
    <dbReference type="NCBI Taxonomy" id="2212470"/>
    <lineage>
        <taxon>Bacteria</taxon>
        <taxon>Candidatus Eiseniibacteriota</taxon>
    </lineage>
</organism>
<dbReference type="InterPro" id="IPR017853">
    <property type="entry name" value="GH"/>
</dbReference>
<evidence type="ECO:0000256" key="1">
    <source>
        <dbReference type="SAM" id="SignalP"/>
    </source>
</evidence>
<dbReference type="SUPFAM" id="SSF51445">
    <property type="entry name" value="(Trans)glycosidases"/>
    <property type="match status" value="1"/>
</dbReference>
<dbReference type="Gene3D" id="3.20.20.80">
    <property type="entry name" value="Glycosidases"/>
    <property type="match status" value="1"/>
</dbReference>
<gene>
    <name evidence="2" type="ORF">HZA61_13500</name>
</gene>
<accession>A0A933SE76</accession>
<sequence>MTAAMRVIPAALLLVALAAAAAGDRAVSPRRVAAPVSAASLVPADLPRFALFGWVSPPEGFDTPERYAELAEAGFNVVMPAWQDSGGEAANRRRLDLARPLGLRCLLVDVELDLYTATDPATARWADTVVARYTGDPALLGWYLGDEPEAARMPRLREWFDALRERSPSLAPYNNLFGRMAFASREEWESYLKHYVDTVRPALLCADQYDFLEGGDRHQLIECAATLTALARERGVPCWGIVQLVQHRGYRAVTPGLLRWQVGHWLAYGARGIGYFTYWTPAPDAAWDWQPAMISHAGVRAPLYDDVRTLNASAAAVGNALAGMTWLACEQAGSLSPGGTPFAPDGAIAAVEGRATLGAFVDSLARAHVLVVNADSATARTVTLALAGTGRRAWTLGADGAWSEAAVTAAGRCALALAPGAFTLLRLSDAADSLVAGRAAPALDAGPNPARGRVTFSLARMTRGARLELLDLSGRRVWARDFAEGGSAAVSWSGERDGGGRVPPGIYLARLEDAHGVNVRRVSWLGGR</sequence>
<dbReference type="Proteomes" id="UP000696931">
    <property type="component" value="Unassembled WGS sequence"/>
</dbReference>
<feature type="signal peptide" evidence="1">
    <location>
        <begin position="1"/>
        <end position="21"/>
    </location>
</feature>
<evidence type="ECO:0000313" key="2">
    <source>
        <dbReference type="EMBL" id="MBI5170497.1"/>
    </source>
</evidence>
<name>A0A933SE76_UNCEI</name>
<feature type="chain" id="PRO_5037946819" evidence="1">
    <location>
        <begin position="22"/>
        <end position="528"/>
    </location>
</feature>
<evidence type="ECO:0000313" key="3">
    <source>
        <dbReference type="Proteomes" id="UP000696931"/>
    </source>
</evidence>
<dbReference type="EMBL" id="JACRIW010000095">
    <property type="protein sequence ID" value="MBI5170497.1"/>
    <property type="molecule type" value="Genomic_DNA"/>
</dbReference>
<comment type="caution">
    <text evidence="2">The sequence shown here is derived from an EMBL/GenBank/DDBJ whole genome shotgun (WGS) entry which is preliminary data.</text>
</comment>